<dbReference type="GO" id="GO:0004190">
    <property type="term" value="F:aspartic-type endopeptidase activity"/>
    <property type="evidence" value="ECO:0007669"/>
    <property type="project" value="InterPro"/>
</dbReference>
<feature type="domain" description="Peptidase A2" evidence="2">
    <location>
        <begin position="165"/>
        <end position="183"/>
    </location>
</feature>
<organism evidence="3 4">
    <name type="scientific">Anopheles epiroticus</name>
    <dbReference type="NCBI Taxonomy" id="199890"/>
    <lineage>
        <taxon>Eukaryota</taxon>
        <taxon>Metazoa</taxon>
        <taxon>Ecdysozoa</taxon>
        <taxon>Arthropoda</taxon>
        <taxon>Hexapoda</taxon>
        <taxon>Insecta</taxon>
        <taxon>Pterygota</taxon>
        <taxon>Neoptera</taxon>
        <taxon>Endopterygota</taxon>
        <taxon>Diptera</taxon>
        <taxon>Nematocera</taxon>
        <taxon>Culicoidea</taxon>
        <taxon>Culicidae</taxon>
        <taxon>Anophelinae</taxon>
        <taxon>Anopheles</taxon>
    </lineage>
</organism>
<keyword evidence="1" id="KW-0378">Hydrolase</keyword>
<dbReference type="GO" id="GO:0006508">
    <property type="term" value="P:proteolysis"/>
    <property type="evidence" value="ECO:0007669"/>
    <property type="project" value="InterPro"/>
</dbReference>
<dbReference type="STRING" id="199890.A0A182PWS6"/>
<dbReference type="SUPFAM" id="SSF50630">
    <property type="entry name" value="Acid proteases"/>
    <property type="match status" value="1"/>
</dbReference>
<dbReference type="Pfam" id="PF13650">
    <property type="entry name" value="Asp_protease_2"/>
    <property type="match status" value="1"/>
</dbReference>
<reference evidence="4" key="1">
    <citation type="submission" date="2013-03" db="EMBL/GenBank/DDBJ databases">
        <title>The Genome Sequence of Anopheles epiroticus epiroticus2.</title>
        <authorList>
            <consortium name="The Broad Institute Genomics Platform"/>
            <person name="Neafsey D.E."/>
            <person name="Howell P."/>
            <person name="Walker B."/>
            <person name="Young S.K."/>
            <person name="Zeng Q."/>
            <person name="Gargeya S."/>
            <person name="Fitzgerald M."/>
            <person name="Haas B."/>
            <person name="Abouelleil A."/>
            <person name="Allen A.W."/>
            <person name="Alvarado L."/>
            <person name="Arachchi H.M."/>
            <person name="Berlin A.M."/>
            <person name="Chapman S.B."/>
            <person name="Gainer-Dewar J."/>
            <person name="Goldberg J."/>
            <person name="Griggs A."/>
            <person name="Gujja S."/>
            <person name="Hansen M."/>
            <person name="Howarth C."/>
            <person name="Imamovic A."/>
            <person name="Ireland A."/>
            <person name="Larimer J."/>
            <person name="McCowan C."/>
            <person name="Murphy C."/>
            <person name="Pearson M."/>
            <person name="Poon T.W."/>
            <person name="Priest M."/>
            <person name="Roberts A."/>
            <person name="Saif S."/>
            <person name="Shea T."/>
            <person name="Sisk P."/>
            <person name="Sykes S."/>
            <person name="Wortman J."/>
            <person name="Nusbaum C."/>
            <person name="Birren B."/>
        </authorList>
    </citation>
    <scope>NUCLEOTIDE SEQUENCE [LARGE SCALE GENOMIC DNA]</scope>
    <source>
        <strain evidence="4">Epiroticus2</strain>
    </source>
</reference>
<dbReference type="AlphaFoldDB" id="A0A182PWS6"/>
<dbReference type="EnsemblMetazoa" id="AEPI011413-RA">
    <property type="protein sequence ID" value="AEPI011413-PA"/>
    <property type="gene ID" value="AEPI011413"/>
</dbReference>
<dbReference type="VEuPathDB" id="VectorBase:AEPI011413"/>
<reference evidence="3" key="2">
    <citation type="submission" date="2020-05" db="UniProtKB">
        <authorList>
            <consortium name="EnsemblMetazoa"/>
        </authorList>
    </citation>
    <scope>IDENTIFICATION</scope>
    <source>
        <strain evidence="3">Epiroticus2</strain>
    </source>
</reference>
<dbReference type="Proteomes" id="UP000075885">
    <property type="component" value="Unassembled WGS sequence"/>
</dbReference>
<dbReference type="PROSITE" id="PS50175">
    <property type="entry name" value="ASP_PROT_RETROV"/>
    <property type="match status" value="1"/>
</dbReference>
<evidence type="ECO:0000259" key="2">
    <source>
        <dbReference type="PROSITE" id="PS50175"/>
    </source>
</evidence>
<sequence length="210" mass="23508">MPPPTELGSTAPMENVTGQSFQATILQLLSNQQALMCRMAEQMENIQENVQSTSRNELVLDSLASNITEFAYDLQQGNTFDGWFSRYVDLFEKDASKLDDAAKNHKCRDCGQTGHKEGYCSCFTSKTNFKRFTPKQQNHATKIVTVNNVKRSRRFVETVINGVPVELQLDSGSDMTIISKQNWFKIGAPQTSLPDCKVQTASGDRLQIEA</sequence>
<name>A0A182PWS6_9DIPT</name>
<dbReference type="InterPro" id="IPR001995">
    <property type="entry name" value="Peptidase_A2_cat"/>
</dbReference>
<evidence type="ECO:0000313" key="3">
    <source>
        <dbReference type="EnsemblMetazoa" id="AEPI011413-PA"/>
    </source>
</evidence>
<evidence type="ECO:0000313" key="4">
    <source>
        <dbReference type="Proteomes" id="UP000075885"/>
    </source>
</evidence>
<dbReference type="Pfam" id="PF23309">
    <property type="entry name" value="DUF7083"/>
    <property type="match status" value="1"/>
</dbReference>
<dbReference type="InterPro" id="IPR055510">
    <property type="entry name" value="DUF7083"/>
</dbReference>
<protein>
    <recommendedName>
        <fullName evidence="2">Peptidase A2 domain-containing protein</fullName>
    </recommendedName>
</protein>
<accession>A0A182PWS6</accession>
<proteinExistence type="predicted"/>
<evidence type="ECO:0000256" key="1">
    <source>
        <dbReference type="ARBA" id="ARBA00022801"/>
    </source>
</evidence>
<dbReference type="InterPro" id="IPR021109">
    <property type="entry name" value="Peptidase_aspartic_dom_sf"/>
</dbReference>
<dbReference type="Gene3D" id="2.40.70.10">
    <property type="entry name" value="Acid Proteases"/>
    <property type="match status" value="1"/>
</dbReference>
<keyword evidence="4" id="KW-1185">Reference proteome</keyword>